<dbReference type="GO" id="GO:0006508">
    <property type="term" value="P:proteolysis"/>
    <property type="evidence" value="ECO:0007669"/>
    <property type="project" value="InterPro"/>
</dbReference>
<feature type="domain" description="AB hydrolase-1" evidence="4">
    <location>
        <begin position="67"/>
        <end position="179"/>
    </location>
</feature>
<dbReference type="Pfam" id="PF00561">
    <property type="entry name" value="Abhydrolase_1"/>
    <property type="match status" value="1"/>
</dbReference>
<dbReference type="STRING" id="515622.bpr_III091"/>
<feature type="transmembrane region" description="Helical" evidence="3">
    <location>
        <begin position="7"/>
        <end position="29"/>
    </location>
</feature>
<keyword evidence="3" id="KW-1133">Transmembrane helix</keyword>
<dbReference type="InterPro" id="IPR029058">
    <property type="entry name" value="AB_hydrolase_fold"/>
</dbReference>
<reference evidence="5 6" key="1">
    <citation type="journal article" date="2010" name="PLoS ONE">
        <title>The glycobiome of the rumen bacterium Butyrivibrio proteoclasticus B316(T) highlights adaptation to a polysaccharide-rich environment.</title>
        <authorList>
            <person name="Kelly W.J."/>
            <person name="Leahy S.C."/>
            <person name="Altermann E."/>
            <person name="Yeoman C.J."/>
            <person name="Dunne J.C."/>
            <person name="Kong Z."/>
            <person name="Pacheco D.M."/>
            <person name="Li D."/>
            <person name="Noel S.J."/>
            <person name="Moon C.D."/>
            <person name="Cookson A.L."/>
            <person name="Attwood G.T."/>
        </authorList>
    </citation>
    <scope>NUCLEOTIDE SEQUENCE [LARGE SCALE GENOMIC DNA]</scope>
    <source>
        <strain evidence="6">ATCC 51982 / DSM 14932 / B316</strain>
    </source>
</reference>
<dbReference type="eggNOG" id="COG0596">
    <property type="taxonomic scope" value="Bacteria"/>
</dbReference>
<dbReference type="ESTHER" id="butpb-e0s2z7">
    <property type="family name" value="Proline_iminopeptidase"/>
</dbReference>
<name>E0S2Z7_BUTPB</name>
<organism evidence="5 6">
    <name type="scientific">Butyrivibrio proteoclasticus (strain ATCC 51982 / DSM 14932 / B316)</name>
    <name type="common">Clostridium proteoclasticum</name>
    <dbReference type="NCBI Taxonomy" id="515622"/>
    <lineage>
        <taxon>Bacteria</taxon>
        <taxon>Bacillati</taxon>
        <taxon>Bacillota</taxon>
        <taxon>Clostridia</taxon>
        <taxon>Lachnospirales</taxon>
        <taxon>Lachnospiraceae</taxon>
        <taxon>Butyrivibrio</taxon>
    </lineage>
</organism>
<evidence type="ECO:0000256" key="2">
    <source>
        <dbReference type="ARBA" id="ARBA00022801"/>
    </source>
</evidence>
<dbReference type="GO" id="GO:0004177">
    <property type="term" value="F:aminopeptidase activity"/>
    <property type="evidence" value="ECO:0007669"/>
    <property type="project" value="UniProtKB-EC"/>
</dbReference>
<gene>
    <name evidence="5" type="ordered locus">bpr_III091</name>
</gene>
<proteinExistence type="inferred from homology"/>
<dbReference type="InterPro" id="IPR002410">
    <property type="entry name" value="Peptidase_S33"/>
</dbReference>
<dbReference type="AlphaFoldDB" id="E0S2Z7"/>
<dbReference type="PRINTS" id="PR00793">
    <property type="entry name" value="PROAMNOPTASE"/>
</dbReference>
<dbReference type="Proteomes" id="UP000001299">
    <property type="component" value="Chromosome 2"/>
</dbReference>
<keyword evidence="3" id="KW-0472">Membrane</keyword>
<evidence type="ECO:0000259" key="4">
    <source>
        <dbReference type="Pfam" id="PF00561"/>
    </source>
</evidence>
<dbReference type="KEGG" id="bpb:bpr_III091"/>
<evidence type="ECO:0000256" key="3">
    <source>
        <dbReference type="SAM" id="Phobius"/>
    </source>
</evidence>
<evidence type="ECO:0000313" key="5">
    <source>
        <dbReference type="EMBL" id="ADL35779.1"/>
    </source>
</evidence>
<evidence type="ECO:0000256" key="1">
    <source>
        <dbReference type="ARBA" id="ARBA00010088"/>
    </source>
</evidence>
<dbReference type="PANTHER" id="PTHR43329">
    <property type="entry name" value="EPOXIDE HYDROLASE"/>
    <property type="match status" value="1"/>
</dbReference>
<keyword evidence="3" id="KW-0812">Transmembrane</keyword>
<dbReference type="Gene3D" id="3.40.50.1820">
    <property type="entry name" value="alpha/beta hydrolase"/>
    <property type="match status" value="1"/>
</dbReference>
<dbReference type="HOGENOM" id="CLU_049285_1_1_9"/>
<accession>E0S2Z7</accession>
<comment type="similarity">
    <text evidence="1">Belongs to the peptidase S33 family.</text>
</comment>
<dbReference type="InterPro" id="IPR000073">
    <property type="entry name" value="AB_hydrolase_1"/>
</dbReference>
<dbReference type="SUPFAM" id="SSF53474">
    <property type="entry name" value="alpha/beta-Hydrolases"/>
    <property type="match status" value="1"/>
</dbReference>
<sequence>MKRRVKMFLKATGIAIVSFIAIVLIAHFIGRMINSRTPKGGINESMYVDINGTKQWINIYGQSKDNPVLLYLHGGPGSATSTIDYAFTRKWSDVYTVVTWDQRGCGKSYASSKTDTITADLMIQDGKEMTEFLLGYMDKERITLLGHSWGSLYGANLALKYPEYYEAFIGAGQFIDPMENEKRLYEAAQKWSNGDEEGKAILAKWSPDNEYSMEALNARNATMERYGYGMMKDGTDYNTFTTVLFNPNYTIKDYIGYLRKGSKGFKPYLAFWENELSKLSLLGRYDYKVPYYNINGDMDYQTNFELASEYFDAVNAPQKEMFVMKNATHGLLESRSKEFSEMVHKIAETQK</sequence>
<keyword evidence="6" id="KW-1185">Reference proteome</keyword>
<evidence type="ECO:0000313" key="6">
    <source>
        <dbReference type="Proteomes" id="UP000001299"/>
    </source>
</evidence>
<dbReference type="EMBL" id="CP001811">
    <property type="protein sequence ID" value="ADL35779.1"/>
    <property type="molecule type" value="Genomic_DNA"/>
</dbReference>
<protein>
    <submittedName>
        <fullName evidence="5">Hydrolase alpha/beta fold family</fullName>
    </submittedName>
</protein>
<keyword evidence="2 5" id="KW-0378">Hydrolase</keyword>